<comment type="subcellular location">
    <subcellularLocation>
        <location evidence="1">Cytoplasm</location>
    </subcellularLocation>
</comment>
<dbReference type="PANTHER" id="PTHR43814:SF1">
    <property type="entry name" value="ARGININOSUCCINATE LYASE"/>
    <property type="match status" value="1"/>
</dbReference>
<dbReference type="Proteomes" id="UP000006622">
    <property type="component" value="Chromosome"/>
</dbReference>
<dbReference type="Pfam" id="PF00206">
    <property type="entry name" value="Lyase_1"/>
    <property type="match status" value="1"/>
</dbReference>
<accession>F7XM79</accession>
<organism evidence="5 6">
    <name type="scientific">Methanosalsum zhilinae (strain DSM 4017 / NBRC 107636 / OCM 62 / WeN5)</name>
    <name type="common">Methanohalophilus zhilinae</name>
    <dbReference type="NCBI Taxonomy" id="679901"/>
    <lineage>
        <taxon>Archaea</taxon>
        <taxon>Methanobacteriati</taxon>
        <taxon>Methanobacteriota</taxon>
        <taxon>Stenosarchaea group</taxon>
        <taxon>Methanomicrobia</taxon>
        <taxon>Methanosarcinales</taxon>
        <taxon>Methanosarcinaceae</taxon>
        <taxon>Methanosalsum</taxon>
    </lineage>
</organism>
<dbReference type="PANTHER" id="PTHR43814">
    <property type="entry name" value="ARGININOSUCCINATE LYASE"/>
    <property type="match status" value="1"/>
</dbReference>
<dbReference type="Gene3D" id="1.20.200.10">
    <property type="entry name" value="Fumarase/aspartase (Central domain)"/>
    <property type="match status" value="1"/>
</dbReference>
<evidence type="ECO:0000259" key="4">
    <source>
        <dbReference type="Pfam" id="PF14698"/>
    </source>
</evidence>
<dbReference type="RefSeq" id="WP_013898405.1">
    <property type="nucleotide sequence ID" value="NC_015676.1"/>
</dbReference>
<comment type="catalytic activity">
    <reaction evidence="1">
        <text>2-(N(omega)-L-arginino)succinate = fumarate + L-arginine</text>
        <dbReference type="Rhea" id="RHEA:24020"/>
        <dbReference type="ChEBI" id="CHEBI:29806"/>
        <dbReference type="ChEBI" id="CHEBI:32682"/>
        <dbReference type="ChEBI" id="CHEBI:57472"/>
        <dbReference type="EC" id="4.3.2.1"/>
    </reaction>
</comment>
<dbReference type="Gene3D" id="1.10.40.30">
    <property type="entry name" value="Fumarase/aspartase (C-terminal domain)"/>
    <property type="match status" value="1"/>
</dbReference>
<dbReference type="Gene3D" id="1.10.275.10">
    <property type="entry name" value="Fumarase/aspartase (N-terminal domain)"/>
    <property type="match status" value="1"/>
</dbReference>
<dbReference type="InterPro" id="IPR029419">
    <property type="entry name" value="Arg_succ_lyase_C"/>
</dbReference>
<dbReference type="GO" id="GO:0004056">
    <property type="term" value="F:argininosuccinate lyase activity"/>
    <property type="evidence" value="ECO:0007669"/>
    <property type="project" value="UniProtKB-UniRule"/>
</dbReference>
<dbReference type="NCBIfam" id="TIGR00838">
    <property type="entry name" value="argH"/>
    <property type="match status" value="1"/>
</dbReference>
<dbReference type="InterPro" id="IPR009049">
    <property type="entry name" value="Argininosuccinate_lyase"/>
</dbReference>
<proteinExistence type="inferred from homology"/>
<dbReference type="SUPFAM" id="SSF48557">
    <property type="entry name" value="L-aspartase-like"/>
    <property type="match status" value="1"/>
</dbReference>
<gene>
    <name evidence="1" type="primary">argH</name>
    <name evidence="5" type="ordered locus">Mzhil_1112</name>
</gene>
<keyword evidence="6" id="KW-1185">Reference proteome</keyword>
<sequence>MSDILRRGRLSSTPDEKIHKFTSSMIDDAWIFDADILVDMAHTIMLYEQEIIKKEDCVSILSSLLKIRDEGIEKLDWSYEDIHISLESRLIDMVGEDIGGRMHSGRSRNDEVATCIRLVLRNQLLDLMDEINTLRESLLITASENLKTIMPGYTHLQHAQPTTFAHHLLAHTGALKRDFGRVLDAFSRINMCPLGAAAFASTGFDIDRSRTRELLGFEGIVENSMDAVSTRDFLIEAAFVCTNIMLNLSKMAEEIILWSTSEFNFIELDDQYASTSSIMPQKKNPDTAELIRGKCGVATGSLMSLITISKSLPLSYNRDLQEATPNIWKCVETTTTSLLIMAGMISTMKINKEAMELQSVNGFTTATELADTLVRVSGIPFRTAHQIVGMIAKDGHVPTLEIIDDAAYSVMQKKMSDLGLTEDIVHEALDPHLNIDRRKAAGGPASNEVLRCIGSGKDDLVSDINTVNQIRDHTERSVKNLLDLVHEFIGNT</sequence>
<dbReference type="GO" id="GO:0005829">
    <property type="term" value="C:cytosol"/>
    <property type="evidence" value="ECO:0007669"/>
    <property type="project" value="TreeGrafter"/>
</dbReference>
<dbReference type="EC" id="4.3.2.1" evidence="1 2"/>
<comment type="similarity">
    <text evidence="1">Belongs to the lyase 1 family. Argininosuccinate lyase subfamily.</text>
</comment>
<dbReference type="Pfam" id="PF14698">
    <property type="entry name" value="ASL_C2"/>
    <property type="match status" value="1"/>
</dbReference>
<dbReference type="PRINTS" id="PR00145">
    <property type="entry name" value="ARGSUCLYASE"/>
</dbReference>
<feature type="domain" description="Fumarate lyase N-terminal" evidence="3">
    <location>
        <begin position="8"/>
        <end position="300"/>
    </location>
</feature>
<keyword evidence="1 5" id="KW-0456">Lyase</keyword>
<evidence type="ECO:0000259" key="3">
    <source>
        <dbReference type="Pfam" id="PF00206"/>
    </source>
</evidence>
<dbReference type="STRING" id="679901.Mzhil_1112"/>
<dbReference type="GO" id="GO:0042450">
    <property type="term" value="P:L-arginine biosynthetic process via ornithine"/>
    <property type="evidence" value="ECO:0007669"/>
    <property type="project" value="UniProtKB-UniRule"/>
</dbReference>
<dbReference type="OrthoDB" id="27337at2157"/>
<dbReference type="PRINTS" id="PR00149">
    <property type="entry name" value="FUMRATELYASE"/>
</dbReference>
<dbReference type="InterPro" id="IPR024083">
    <property type="entry name" value="Fumarase/histidase_N"/>
</dbReference>
<dbReference type="GeneID" id="10822740"/>
<keyword evidence="1" id="KW-0055">Arginine biosynthesis</keyword>
<dbReference type="KEGG" id="mzh:Mzhil_1112"/>
<dbReference type="FunFam" id="1.20.200.10:FF:000015">
    <property type="entry name" value="argininosuccinate lyase isoform X2"/>
    <property type="match status" value="1"/>
</dbReference>
<dbReference type="InterPro" id="IPR022761">
    <property type="entry name" value="Fumarate_lyase_N"/>
</dbReference>
<keyword evidence="1" id="KW-0963">Cytoplasm</keyword>
<dbReference type="UniPathway" id="UPA00068">
    <property type="reaction ID" value="UER00114"/>
</dbReference>
<dbReference type="HOGENOM" id="CLU_027272_2_3_2"/>
<protein>
    <recommendedName>
        <fullName evidence="1 2">Argininosuccinate lyase</fullName>
        <shortName evidence="1">ASAL</shortName>
        <ecNumber evidence="1 2">4.3.2.1</ecNumber>
    </recommendedName>
    <alternativeName>
        <fullName evidence="1">Arginosuccinase</fullName>
    </alternativeName>
</protein>
<comment type="pathway">
    <text evidence="1">Amino-acid biosynthesis; L-arginine biosynthesis; L-arginine from L-ornithine and carbamoyl phosphate: step 3/3.</text>
</comment>
<dbReference type="InterPro" id="IPR008948">
    <property type="entry name" value="L-Aspartase-like"/>
</dbReference>
<evidence type="ECO:0000256" key="2">
    <source>
        <dbReference type="NCBIfam" id="TIGR00838"/>
    </source>
</evidence>
<dbReference type="HAMAP" id="MF_00006">
    <property type="entry name" value="Arg_succ_lyase"/>
    <property type="match status" value="1"/>
</dbReference>
<name>F7XM79_METZD</name>
<keyword evidence="1" id="KW-0028">Amino-acid biosynthesis</keyword>
<dbReference type="AlphaFoldDB" id="F7XM79"/>
<dbReference type="EMBL" id="CP002101">
    <property type="protein sequence ID" value="AEH60968.1"/>
    <property type="molecule type" value="Genomic_DNA"/>
</dbReference>
<feature type="domain" description="Argininosuccinate lyase C-terminal" evidence="4">
    <location>
        <begin position="363"/>
        <end position="432"/>
    </location>
</feature>
<evidence type="ECO:0000313" key="5">
    <source>
        <dbReference type="EMBL" id="AEH60968.1"/>
    </source>
</evidence>
<evidence type="ECO:0000313" key="6">
    <source>
        <dbReference type="Proteomes" id="UP000006622"/>
    </source>
</evidence>
<dbReference type="InterPro" id="IPR000362">
    <property type="entry name" value="Fumarate_lyase_fam"/>
</dbReference>
<reference evidence="5" key="1">
    <citation type="submission" date="2010-07" db="EMBL/GenBank/DDBJ databases">
        <title>The complete genome of Methanosalsum zhilinae DSM 4017.</title>
        <authorList>
            <consortium name="US DOE Joint Genome Institute (JGI-PGF)"/>
            <person name="Lucas S."/>
            <person name="Copeland A."/>
            <person name="Lapidus A."/>
            <person name="Glavina del Rio T."/>
            <person name="Dalin E."/>
            <person name="Tice H."/>
            <person name="Bruce D."/>
            <person name="Goodwin L."/>
            <person name="Pitluck S."/>
            <person name="Kyrpides N."/>
            <person name="Mavromatis K."/>
            <person name="Ovchinnikova G."/>
            <person name="Daligault H."/>
            <person name="Detter J.C."/>
            <person name="Han C."/>
            <person name="Tapia R."/>
            <person name="Larimer F."/>
            <person name="Land M."/>
            <person name="Hauser L."/>
            <person name="Markowitz V."/>
            <person name="Cheng J.-F."/>
            <person name="Hugenholtz P."/>
            <person name="Woyke T."/>
            <person name="Wu D."/>
            <person name="Spring S."/>
            <person name="Schueler E."/>
            <person name="Brambilla E."/>
            <person name="Klenk H.-P."/>
            <person name="Eisen J.A."/>
        </authorList>
    </citation>
    <scope>NUCLEOTIDE SEQUENCE</scope>
    <source>
        <strain evidence="5">DSM 4017</strain>
    </source>
</reference>
<evidence type="ECO:0000256" key="1">
    <source>
        <dbReference type="HAMAP-Rule" id="MF_00006"/>
    </source>
</evidence>
<dbReference type="CDD" id="cd01359">
    <property type="entry name" value="Argininosuccinate_lyase"/>
    <property type="match status" value="1"/>
</dbReference>